<evidence type="ECO:0000313" key="2">
    <source>
        <dbReference type="Proteomes" id="UP000663923"/>
    </source>
</evidence>
<dbReference type="CDD" id="cd00377">
    <property type="entry name" value="ICL_PEPM"/>
    <property type="match status" value="1"/>
</dbReference>
<organism evidence="1 2">
    <name type="scientific">Parasphingorhabdus cellanae</name>
    <dbReference type="NCBI Taxonomy" id="2806553"/>
    <lineage>
        <taxon>Bacteria</taxon>
        <taxon>Pseudomonadati</taxon>
        <taxon>Pseudomonadota</taxon>
        <taxon>Alphaproteobacteria</taxon>
        <taxon>Sphingomonadales</taxon>
        <taxon>Sphingomonadaceae</taxon>
        <taxon>Parasphingorhabdus</taxon>
    </lineage>
</organism>
<dbReference type="GO" id="GO:0016829">
    <property type="term" value="F:lyase activity"/>
    <property type="evidence" value="ECO:0007669"/>
    <property type="project" value="UniProtKB-KW"/>
</dbReference>
<dbReference type="Proteomes" id="UP000663923">
    <property type="component" value="Chromosome"/>
</dbReference>
<dbReference type="RefSeq" id="WP_207989905.1">
    <property type="nucleotide sequence ID" value="NZ_CP071794.1"/>
</dbReference>
<proteinExistence type="predicted"/>
<protein>
    <submittedName>
        <fullName evidence="1">Isocitrate lyase/PEP mutase family protein</fullName>
    </submittedName>
</protein>
<name>A0ABX7T9E2_9SPHN</name>
<dbReference type="PANTHER" id="PTHR42905">
    <property type="entry name" value="PHOSPHOENOLPYRUVATE CARBOXYLASE"/>
    <property type="match status" value="1"/>
</dbReference>
<dbReference type="InterPro" id="IPR015813">
    <property type="entry name" value="Pyrv/PenolPyrv_kinase-like_dom"/>
</dbReference>
<reference evidence="1 2" key="1">
    <citation type="submission" date="2021-03" db="EMBL/GenBank/DDBJ databases">
        <title>Complete genome of Parasphingorhabdus_sp.JHSY0214.</title>
        <authorList>
            <person name="Yoo J.H."/>
            <person name="Bae J.W."/>
        </authorList>
    </citation>
    <scope>NUCLEOTIDE SEQUENCE [LARGE SCALE GENOMIC DNA]</scope>
    <source>
        <strain evidence="1 2">JHSY0214</strain>
    </source>
</reference>
<keyword evidence="1" id="KW-0456">Lyase</keyword>
<dbReference type="InterPro" id="IPR039556">
    <property type="entry name" value="ICL/PEPM"/>
</dbReference>
<dbReference type="SUPFAM" id="SSF51621">
    <property type="entry name" value="Phosphoenolpyruvate/pyruvate domain"/>
    <property type="match status" value="1"/>
</dbReference>
<dbReference type="Gene3D" id="3.20.20.60">
    <property type="entry name" value="Phosphoenolpyruvate-binding domains"/>
    <property type="match status" value="1"/>
</dbReference>
<dbReference type="EMBL" id="CP071794">
    <property type="protein sequence ID" value="QTD57442.1"/>
    <property type="molecule type" value="Genomic_DNA"/>
</dbReference>
<dbReference type="PANTHER" id="PTHR42905:SF5">
    <property type="entry name" value="CARBOXYVINYL-CARBOXYPHOSPHONATE PHOSPHORYLMUTASE, CHLOROPLASTIC"/>
    <property type="match status" value="1"/>
</dbReference>
<dbReference type="InterPro" id="IPR040442">
    <property type="entry name" value="Pyrv_kinase-like_dom_sf"/>
</dbReference>
<dbReference type="Pfam" id="PF13714">
    <property type="entry name" value="PEP_mutase"/>
    <property type="match status" value="1"/>
</dbReference>
<evidence type="ECO:0000313" key="1">
    <source>
        <dbReference type="EMBL" id="QTD57442.1"/>
    </source>
</evidence>
<accession>A0ABX7T9E2</accession>
<gene>
    <name evidence="1" type="ORF">J4G78_07925</name>
</gene>
<sequence length="274" mass="29228">MTLAKKLRTRLQQREIVIAPGVYDALSAYRAEAAGFEAVFVSGSALAATHLARPDIGLLTASETAEIVARIGDRIEIPMLVDADQGFGNAFAVGRTVGMLERAGASAIQIEDQQEVKPANNPLSRLLISQEAMVDKIKAARDALTDADVLISARSDAMTTEGFERALERVHAYVEAGADMVFVESLTTRAQMDELVRQMDGKANLLHNLLRDTDEVTDAKTAQQIGYSVALFPGTALGAVGAALDRGFADLKNAPELRGGGSKIDRIGADAYLK</sequence>
<keyword evidence="2" id="KW-1185">Reference proteome</keyword>